<dbReference type="InterPro" id="IPR051325">
    <property type="entry name" value="Nudix_hydrolase_domain"/>
</dbReference>
<dbReference type="Pfam" id="PF00293">
    <property type="entry name" value="NUDIX"/>
    <property type="match status" value="1"/>
</dbReference>
<accession>A0A919GN54</accession>
<dbReference type="PROSITE" id="PS00893">
    <property type="entry name" value="NUDIX_BOX"/>
    <property type="match status" value="1"/>
</dbReference>
<dbReference type="PANTHER" id="PTHR21340">
    <property type="entry name" value="DIADENOSINE 5,5-P1,P4-TETRAPHOSPHATE PYROPHOSPHOHYDROLASE MUTT"/>
    <property type="match status" value="1"/>
</dbReference>
<dbReference type="InterPro" id="IPR015797">
    <property type="entry name" value="NUDIX_hydrolase-like_dom_sf"/>
</dbReference>
<dbReference type="GO" id="GO:0006754">
    <property type="term" value="P:ATP biosynthetic process"/>
    <property type="evidence" value="ECO:0007669"/>
    <property type="project" value="TreeGrafter"/>
</dbReference>
<dbReference type="EMBL" id="BNCD01000031">
    <property type="protein sequence ID" value="GHH87890.1"/>
    <property type="molecule type" value="Genomic_DNA"/>
</dbReference>
<evidence type="ECO:0000313" key="4">
    <source>
        <dbReference type="EMBL" id="GHH87890.1"/>
    </source>
</evidence>
<dbReference type="InterPro" id="IPR020084">
    <property type="entry name" value="NUDIX_hydrolase_CS"/>
</dbReference>
<dbReference type="CDD" id="cd03673">
    <property type="entry name" value="NUDIX_Ap6A_hydrolase"/>
    <property type="match status" value="1"/>
</dbReference>
<protein>
    <recommendedName>
        <fullName evidence="3">Nudix hydrolase domain-containing protein</fullName>
    </recommendedName>
</protein>
<feature type="region of interest" description="Disordered" evidence="2">
    <location>
        <begin position="1"/>
        <end position="55"/>
    </location>
</feature>
<dbReference type="PANTHER" id="PTHR21340:SF0">
    <property type="entry name" value="BIS(5'-NUCLEOSYL)-TETRAPHOSPHATASE [ASYMMETRICAL]"/>
    <property type="match status" value="1"/>
</dbReference>
<dbReference type="Proteomes" id="UP000603708">
    <property type="component" value="Unassembled WGS sequence"/>
</dbReference>
<dbReference type="PROSITE" id="PS51462">
    <property type="entry name" value="NUDIX"/>
    <property type="match status" value="1"/>
</dbReference>
<dbReference type="GO" id="GO:0004081">
    <property type="term" value="F:bis(5'-nucleosyl)-tetraphosphatase (asymmetrical) activity"/>
    <property type="evidence" value="ECO:0007669"/>
    <property type="project" value="TreeGrafter"/>
</dbReference>
<dbReference type="AlphaFoldDB" id="A0A919GN54"/>
<evidence type="ECO:0000256" key="1">
    <source>
        <dbReference type="ARBA" id="ARBA00022801"/>
    </source>
</evidence>
<dbReference type="InterPro" id="IPR000086">
    <property type="entry name" value="NUDIX_hydrolase_dom"/>
</dbReference>
<reference evidence="4" key="2">
    <citation type="submission" date="2020-09" db="EMBL/GenBank/DDBJ databases">
        <authorList>
            <person name="Sun Q."/>
            <person name="Ohkuma M."/>
        </authorList>
    </citation>
    <scope>NUCLEOTIDE SEQUENCE</scope>
    <source>
        <strain evidence="4">JCM 5069</strain>
    </source>
</reference>
<sequence length="211" mass="23174">MRTPGGERGTGRAAHRPAGPERDRSTAPADEARPEEDRPEEARTDEARTDGSRTGRTVHAAGCVLWRHAPGGTGIELALVHRPKYRDWSHPKGKLKHREDARHAAVREVLEETGMSCAPGTELPAVEYRVEDRPKRVRYWAAEATGGSFTPNREVDRVLWLPPAEARARLTQDRDRILVDALLGALRPTHGRHGADGTDGTHGAHGDVGEH</sequence>
<dbReference type="Gene3D" id="3.90.79.10">
    <property type="entry name" value="Nucleoside Triphosphate Pyrophosphohydrolase"/>
    <property type="match status" value="1"/>
</dbReference>
<feature type="region of interest" description="Disordered" evidence="2">
    <location>
        <begin position="188"/>
        <end position="211"/>
    </location>
</feature>
<organism evidence="4 5">
    <name type="scientific">Streptomyces sulfonofaciens</name>
    <dbReference type="NCBI Taxonomy" id="68272"/>
    <lineage>
        <taxon>Bacteria</taxon>
        <taxon>Bacillati</taxon>
        <taxon>Actinomycetota</taxon>
        <taxon>Actinomycetes</taxon>
        <taxon>Kitasatosporales</taxon>
        <taxon>Streptomycetaceae</taxon>
        <taxon>Streptomyces</taxon>
    </lineage>
</organism>
<feature type="compositionally biased region" description="Basic and acidic residues" evidence="2">
    <location>
        <begin position="18"/>
        <end position="53"/>
    </location>
</feature>
<dbReference type="SUPFAM" id="SSF55811">
    <property type="entry name" value="Nudix"/>
    <property type="match status" value="1"/>
</dbReference>
<evidence type="ECO:0000256" key="2">
    <source>
        <dbReference type="SAM" id="MobiDB-lite"/>
    </source>
</evidence>
<proteinExistence type="predicted"/>
<keyword evidence="1" id="KW-0378">Hydrolase</keyword>
<name>A0A919GN54_9ACTN</name>
<feature type="compositionally biased region" description="Basic and acidic residues" evidence="2">
    <location>
        <begin position="202"/>
        <end position="211"/>
    </location>
</feature>
<feature type="domain" description="Nudix hydrolase" evidence="3">
    <location>
        <begin position="56"/>
        <end position="184"/>
    </location>
</feature>
<evidence type="ECO:0000313" key="5">
    <source>
        <dbReference type="Proteomes" id="UP000603708"/>
    </source>
</evidence>
<reference evidence="4" key="1">
    <citation type="journal article" date="2014" name="Int. J. Syst. Evol. Microbiol.">
        <title>Complete genome sequence of Corynebacterium casei LMG S-19264T (=DSM 44701T), isolated from a smear-ripened cheese.</title>
        <authorList>
            <consortium name="US DOE Joint Genome Institute (JGI-PGF)"/>
            <person name="Walter F."/>
            <person name="Albersmeier A."/>
            <person name="Kalinowski J."/>
            <person name="Ruckert C."/>
        </authorList>
    </citation>
    <scope>NUCLEOTIDE SEQUENCE</scope>
    <source>
        <strain evidence="4">JCM 5069</strain>
    </source>
</reference>
<evidence type="ECO:0000259" key="3">
    <source>
        <dbReference type="PROSITE" id="PS51462"/>
    </source>
</evidence>
<gene>
    <name evidence="4" type="ORF">GCM10018793_65440</name>
</gene>
<comment type="caution">
    <text evidence="4">The sequence shown here is derived from an EMBL/GenBank/DDBJ whole genome shotgun (WGS) entry which is preliminary data.</text>
</comment>
<dbReference type="GO" id="GO:0006167">
    <property type="term" value="P:AMP biosynthetic process"/>
    <property type="evidence" value="ECO:0007669"/>
    <property type="project" value="TreeGrafter"/>
</dbReference>
<keyword evidence="5" id="KW-1185">Reference proteome</keyword>